<evidence type="ECO:0000313" key="4">
    <source>
        <dbReference type="Proteomes" id="UP000192257"/>
    </source>
</evidence>
<organism evidence="3 4">
    <name type="scientific">Trypanosoma theileri</name>
    <dbReference type="NCBI Taxonomy" id="67003"/>
    <lineage>
        <taxon>Eukaryota</taxon>
        <taxon>Discoba</taxon>
        <taxon>Euglenozoa</taxon>
        <taxon>Kinetoplastea</taxon>
        <taxon>Metakinetoplastina</taxon>
        <taxon>Trypanosomatida</taxon>
        <taxon>Trypanosomatidae</taxon>
        <taxon>Trypanosoma</taxon>
    </lineage>
</organism>
<evidence type="ECO:0000256" key="1">
    <source>
        <dbReference type="SAM" id="MobiDB-lite"/>
    </source>
</evidence>
<dbReference type="GeneID" id="39984572"/>
<feature type="chain" id="PRO_5010852263" evidence="2">
    <location>
        <begin position="26"/>
        <end position="110"/>
    </location>
</feature>
<reference evidence="3 4" key="1">
    <citation type="submission" date="2017-03" db="EMBL/GenBank/DDBJ databases">
        <title>An alternative strategy for trypanosome survival in the mammalian bloodstream revealed through genome and transcriptome analysis of the ubiquitous bovine parasite Trypanosoma (Megatrypanum) theileri.</title>
        <authorList>
            <person name="Kelly S."/>
            <person name="Ivens A."/>
            <person name="Mott A."/>
            <person name="O'Neill E."/>
            <person name="Emms D."/>
            <person name="Macleod O."/>
            <person name="Voorheis P."/>
            <person name="Matthews J."/>
            <person name="Matthews K."/>
            <person name="Carrington M."/>
        </authorList>
    </citation>
    <scope>NUCLEOTIDE SEQUENCE [LARGE SCALE GENOMIC DNA]</scope>
    <source>
        <strain evidence="3">Edinburgh</strain>
    </source>
</reference>
<evidence type="ECO:0000313" key="3">
    <source>
        <dbReference type="EMBL" id="ORC90033.1"/>
    </source>
</evidence>
<feature type="signal peptide" evidence="2">
    <location>
        <begin position="1"/>
        <end position="25"/>
    </location>
</feature>
<sequence>MCVSFSSFFFFLFIFLTLSIRPVISSDENNKKSDANDNEDDKPVLTNPAASGGGRVGLKLLQDMHNAPSSSSSSSIPMSTVVEPQKLRVVEDDTPLSFWVVSWQLLQRPS</sequence>
<keyword evidence="2" id="KW-0732">Signal</keyword>
<feature type="region of interest" description="Disordered" evidence="1">
    <location>
        <begin position="26"/>
        <end position="56"/>
    </location>
</feature>
<accession>A0A1X0NZX0</accession>
<keyword evidence="4" id="KW-1185">Reference proteome</keyword>
<gene>
    <name evidence="3" type="ORF">TM35_000103010</name>
</gene>
<dbReference type="AlphaFoldDB" id="A0A1X0NZX0"/>
<dbReference type="RefSeq" id="XP_028884099.1">
    <property type="nucleotide sequence ID" value="XM_029024792.1"/>
</dbReference>
<dbReference type="EMBL" id="NBCO01000010">
    <property type="protein sequence ID" value="ORC90033.1"/>
    <property type="molecule type" value="Genomic_DNA"/>
</dbReference>
<comment type="caution">
    <text evidence="3">The sequence shown here is derived from an EMBL/GenBank/DDBJ whole genome shotgun (WGS) entry which is preliminary data.</text>
</comment>
<evidence type="ECO:0000256" key="2">
    <source>
        <dbReference type="SAM" id="SignalP"/>
    </source>
</evidence>
<proteinExistence type="predicted"/>
<protein>
    <submittedName>
        <fullName evidence="3">Uncharacterized protein</fullName>
    </submittedName>
</protein>
<dbReference type="VEuPathDB" id="TriTrypDB:TM35_000103010"/>
<name>A0A1X0NZX0_9TRYP</name>
<dbReference type="Proteomes" id="UP000192257">
    <property type="component" value="Unassembled WGS sequence"/>
</dbReference>